<dbReference type="PRINTS" id="PR00412">
    <property type="entry name" value="EPOXHYDRLASE"/>
</dbReference>
<gene>
    <name evidence="6" type="ORF">SCHPADRAFT_277824</name>
</gene>
<dbReference type="InterPro" id="IPR029058">
    <property type="entry name" value="AB_hydrolase_fold"/>
</dbReference>
<name>A0A0H2RTM7_9AGAM</name>
<protein>
    <submittedName>
        <fullName evidence="6">Alpha/beta-hydrolase</fullName>
    </submittedName>
</protein>
<evidence type="ECO:0000256" key="2">
    <source>
        <dbReference type="ARBA" id="ARBA00022797"/>
    </source>
</evidence>
<dbReference type="GO" id="GO:0004301">
    <property type="term" value="F:epoxide hydrolase activity"/>
    <property type="evidence" value="ECO:0007669"/>
    <property type="project" value="TreeGrafter"/>
</dbReference>
<accession>A0A0H2RTM7</accession>
<feature type="active site" description="Nucleophile" evidence="4">
    <location>
        <position position="186"/>
    </location>
</feature>
<evidence type="ECO:0000313" key="6">
    <source>
        <dbReference type="EMBL" id="KLO15204.1"/>
    </source>
</evidence>
<dbReference type="Pfam" id="PF06441">
    <property type="entry name" value="EHN"/>
    <property type="match status" value="1"/>
</dbReference>
<dbReference type="STRING" id="27342.A0A0H2RTM7"/>
<feature type="active site" description="Proton donor" evidence="4">
    <location>
        <position position="313"/>
    </location>
</feature>
<proteinExistence type="inferred from homology"/>
<keyword evidence="2" id="KW-0058">Aromatic hydrocarbons catabolism</keyword>
<comment type="similarity">
    <text evidence="1">Belongs to the peptidase S33 family.</text>
</comment>
<dbReference type="InterPro" id="IPR000639">
    <property type="entry name" value="Epox_hydrolase-like"/>
</dbReference>
<dbReference type="SUPFAM" id="SSF53474">
    <property type="entry name" value="alpha/beta-Hydrolases"/>
    <property type="match status" value="1"/>
</dbReference>
<dbReference type="PIRSF" id="PIRSF001112">
    <property type="entry name" value="Epoxide_hydrolase"/>
    <property type="match status" value="1"/>
</dbReference>
<dbReference type="Gene3D" id="3.40.50.1820">
    <property type="entry name" value="alpha/beta hydrolase"/>
    <property type="match status" value="1"/>
</dbReference>
<evidence type="ECO:0000256" key="3">
    <source>
        <dbReference type="ARBA" id="ARBA00022801"/>
    </source>
</evidence>
<keyword evidence="7" id="KW-1185">Reference proteome</keyword>
<evidence type="ECO:0000313" key="7">
    <source>
        <dbReference type="Proteomes" id="UP000053477"/>
    </source>
</evidence>
<dbReference type="AlphaFoldDB" id="A0A0H2RTM7"/>
<dbReference type="InterPro" id="IPR016292">
    <property type="entry name" value="Epoxide_hydrolase"/>
</dbReference>
<dbReference type="InterPro" id="IPR010497">
    <property type="entry name" value="Epoxide_hydro_N"/>
</dbReference>
<sequence>MTETHSEPRRLSLPFDSQSVESMQTLLKLSKLPEKPPIPTADKWSLGIDLEYLANLREAFVNTWSWKDLERRMRLDDNYVVEMKDDSDELTVHFIHCKSARVDAIPLIILHGWPGTAFDYSKVIDGLINPPAGEPAFHVVAPSLPGFFLSTLPNREGWTIVDTAKIFNCLMTDVLGYQVYAAQAGDWGSHLLRVMSSTYPSNILLTLFNMFHCPTVAPQHDKKNFESLSLSEARAQERREEFYRTGQGYFHIQRTKPLTIGNAVGASPLSILAYIGEKIYSWSDPSLVNANDILDAVALYYLSGSFASSVLIYEQSDKVLFEELMSTPVKQKVKSKVGYSAYPFEIGRVYKEDIEAACDGPVVYYKEHDAGGHFPALDCPEEFVGDLREFCGKHWNTTP</sequence>
<dbReference type="GO" id="GO:0097176">
    <property type="term" value="P:epoxide metabolic process"/>
    <property type="evidence" value="ECO:0007669"/>
    <property type="project" value="TreeGrafter"/>
</dbReference>
<keyword evidence="3 6" id="KW-0378">Hydrolase</keyword>
<feature type="domain" description="Epoxide hydrolase N-terminal" evidence="5">
    <location>
        <begin position="12"/>
        <end position="119"/>
    </location>
</feature>
<evidence type="ECO:0000256" key="4">
    <source>
        <dbReference type="PIRSR" id="PIRSR001112-1"/>
    </source>
</evidence>
<dbReference type="PANTHER" id="PTHR21661">
    <property type="entry name" value="EPOXIDE HYDROLASE 1-RELATED"/>
    <property type="match status" value="1"/>
</dbReference>
<organism evidence="6 7">
    <name type="scientific">Schizopora paradoxa</name>
    <dbReference type="NCBI Taxonomy" id="27342"/>
    <lineage>
        <taxon>Eukaryota</taxon>
        <taxon>Fungi</taxon>
        <taxon>Dikarya</taxon>
        <taxon>Basidiomycota</taxon>
        <taxon>Agaricomycotina</taxon>
        <taxon>Agaricomycetes</taxon>
        <taxon>Hymenochaetales</taxon>
        <taxon>Schizoporaceae</taxon>
        <taxon>Schizopora</taxon>
    </lineage>
</organism>
<reference evidence="6 7" key="1">
    <citation type="submission" date="2015-04" db="EMBL/GenBank/DDBJ databases">
        <title>Complete genome sequence of Schizopora paradoxa KUC8140, a cosmopolitan wood degrader in East Asia.</title>
        <authorList>
            <consortium name="DOE Joint Genome Institute"/>
            <person name="Min B."/>
            <person name="Park H."/>
            <person name="Jang Y."/>
            <person name="Kim J.-J."/>
            <person name="Kim K.H."/>
            <person name="Pangilinan J."/>
            <person name="Lipzen A."/>
            <person name="Riley R."/>
            <person name="Grigoriev I.V."/>
            <person name="Spatafora J.W."/>
            <person name="Choi I.-G."/>
        </authorList>
    </citation>
    <scope>NUCLEOTIDE SEQUENCE [LARGE SCALE GENOMIC DNA]</scope>
    <source>
        <strain evidence="6 7">KUC8140</strain>
    </source>
</reference>
<dbReference type="InParanoid" id="A0A0H2RTM7"/>
<dbReference type="EMBL" id="KQ085933">
    <property type="protein sequence ID" value="KLO15204.1"/>
    <property type="molecule type" value="Genomic_DNA"/>
</dbReference>
<dbReference type="Proteomes" id="UP000053477">
    <property type="component" value="Unassembled WGS sequence"/>
</dbReference>
<evidence type="ECO:0000256" key="1">
    <source>
        <dbReference type="ARBA" id="ARBA00010088"/>
    </source>
</evidence>
<feature type="active site" description="Proton acceptor" evidence="4">
    <location>
        <position position="373"/>
    </location>
</feature>
<dbReference type="PANTHER" id="PTHR21661:SF35">
    <property type="entry name" value="EPOXIDE HYDROLASE"/>
    <property type="match status" value="1"/>
</dbReference>
<dbReference type="OrthoDB" id="7130006at2759"/>
<evidence type="ECO:0000259" key="5">
    <source>
        <dbReference type="Pfam" id="PF06441"/>
    </source>
</evidence>